<evidence type="ECO:0000313" key="1">
    <source>
        <dbReference type="EMBL" id="PQJ78614.1"/>
    </source>
</evidence>
<organism evidence="1 2">
    <name type="scientific">Polaribacter porphyrae</name>
    <dbReference type="NCBI Taxonomy" id="1137780"/>
    <lineage>
        <taxon>Bacteria</taxon>
        <taxon>Pseudomonadati</taxon>
        <taxon>Bacteroidota</taxon>
        <taxon>Flavobacteriia</taxon>
        <taxon>Flavobacteriales</taxon>
        <taxon>Flavobacteriaceae</taxon>
    </lineage>
</organism>
<protein>
    <submittedName>
        <fullName evidence="1">Uncharacterized protein</fullName>
    </submittedName>
</protein>
<name>A0A2S7WLX7_9FLAO</name>
<evidence type="ECO:0000313" key="2">
    <source>
        <dbReference type="Proteomes" id="UP000238882"/>
    </source>
</evidence>
<dbReference type="EMBL" id="MSCN01000001">
    <property type="protein sequence ID" value="PQJ78614.1"/>
    <property type="molecule type" value="Genomic_DNA"/>
</dbReference>
<accession>A0A2S7WLX7</accession>
<proteinExistence type="predicted"/>
<sequence length="120" mass="14098">MNENIILNKNPRIELQLFNDGFKLIDEQTKQNSGFYAYNNIQSTDLNKLWFPKLAKFLIVLTWICNGVPFFPDAESGKKSNISIHFKKNKLGIHLIDNYMIRKAKMLKELLDTKMEYNNL</sequence>
<comment type="caution">
    <text evidence="1">The sequence shown here is derived from an EMBL/GenBank/DDBJ whole genome shotgun (WGS) entry which is preliminary data.</text>
</comment>
<dbReference type="Proteomes" id="UP000238882">
    <property type="component" value="Unassembled WGS sequence"/>
</dbReference>
<dbReference type="AlphaFoldDB" id="A0A2S7WLX7"/>
<gene>
    <name evidence="1" type="ORF">BTO18_05165</name>
</gene>
<keyword evidence="2" id="KW-1185">Reference proteome</keyword>
<reference evidence="1 2" key="1">
    <citation type="submission" date="2016-12" db="EMBL/GenBank/DDBJ databases">
        <title>Trade-off between light-utilization and light-protection in marine flavobacteria.</title>
        <authorList>
            <person name="Kumagai Y."/>
            <person name="Yoshizawa S."/>
            <person name="Kogure K."/>
            <person name="Iwasaki W."/>
        </authorList>
    </citation>
    <scope>NUCLEOTIDE SEQUENCE [LARGE SCALE GENOMIC DNA]</scope>
    <source>
        <strain evidence="1 2">NBRC 108759</strain>
    </source>
</reference>
<dbReference type="OrthoDB" id="1440212at2"/>
<dbReference type="RefSeq" id="WP_105015202.1">
    <property type="nucleotide sequence ID" value="NZ_MSCN01000001.1"/>
</dbReference>